<gene>
    <name evidence="13" type="primary">5570791</name>
</gene>
<evidence type="ECO:0000256" key="8">
    <source>
        <dbReference type="ARBA" id="ARBA00038387"/>
    </source>
</evidence>
<evidence type="ECO:0000259" key="11">
    <source>
        <dbReference type="Pfam" id="PF10487"/>
    </source>
</evidence>
<comment type="similarity">
    <text evidence="8">Belongs to the Nup188 family.</text>
</comment>
<comment type="subcellular location">
    <subcellularLocation>
        <location evidence="1">Nucleus</location>
        <location evidence="1">Nuclear pore complex</location>
    </subcellularLocation>
</comment>
<reference evidence="13" key="2">
    <citation type="submission" date="2020-05" db="UniProtKB">
        <authorList>
            <consortium name="EnsemblMetazoa"/>
        </authorList>
    </citation>
    <scope>IDENTIFICATION</scope>
    <source>
        <strain evidence="13">LVP_AGWG</strain>
    </source>
</reference>
<dbReference type="PANTHER" id="PTHR31431:SF1">
    <property type="entry name" value="NUCLEOPORIN NUP188"/>
    <property type="match status" value="1"/>
</dbReference>
<dbReference type="EnsemblMetazoa" id="AAEL008557-RA">
    <property type="protein sequence ID" value="AAEL008557-PA"/>
    <property type="gene ID" value="AAEL008557"/>
</dbReference>
<dbReference type="InterPro" id="IPR044840">
    <property type="entry name" value="Nup188"/>
</dbReference>
<dbReference type="GO" id="GO:0017056">
    <property type="term" value="F:structural constituent of nuclear pore"/>
    <property type="evidence" value="ECO:0007669"/>
    <property type="project" value="InterPro"/>
</dbReference>
<keyword evidence="7" id="KW-0539">Nucleus</keyword>
<feature type="region of interest" description="Disordered" evidence="10">
    <location>
        <begin position="1639"/>
        <end position="1659"/>
    </location>
</feature>
<feature type="domain" description="Nucleoporin Nup188 N-terminal" evidence="11">
    <location>
        <begin position="31"/>
        <end position="483"/>
    </location>
</feature>
<reference evidence="13 14" key="1">
    <citation type="submission" date="2017-06" db="EMBL/GenBank/DDBJ databases">
        <title>Aedes aegypti genome working group (AGWG) sequencing and assembly.</title>
        <authorList>
            <consortium name="Aedes aegypti Genome Working Group (AGWG)"/>
            <person name="Matthews B.J."/>
        </authorList>
    </citation>
    <scope>NUCLEOTIDE SEQUENCE [LARGE SCALE GENOMIC DNA]</scope>
    <source>
        <strain evidence="13 14">LVP_AGWG</strain>
    </source>
</reference>
<feature type="region of interest" description="Disordered" evidence="10">
    <location>
        <begin position="1810"/>
        <end position="1848"/>
    </location>
</feature>
<sequence>MGETNGDVIQWKKLWQLISGIHYETPNAVVRDRLMDVSKQLTDGILMYRKAANDKQSEEQLKKAMKERNQQKLLAFATKLYQYLDIDALQSWNILCFYLVNEYRGPANALADYLSTESSMLTLLSDIWSYYSLERMVLLKVVKNLLEFYNSGNHPYSKEYKVIIDKIGMANLRKSYINQLETLINESMPGKLIPGDMFNNQAKMVSWSERKLREMNEILHIILMIIHNDGISVEDFCRLFKLFKGHAFGRQQQYLDSTNENHGDLVKRITFSELAIICEALDLTEKPDKTDWAEGVIEALDNELVTLHQFPEHGPLLLMWMLFNFRIPSHLEDDDVSSRYRQFGSRAIQLGVFEYLHALVTHRTFKDHSFVCRITRKAIYNQLAFLCQLFDSDGSVADHAKVIDLLSELISSPSIAADFCKNELNPIRSLFDTSLEKFPVDFRPLATIAHALASAGSNSYKFIHGLLESLPVYSEVYNPDNYELRSSPTNEDEFVLAHDYVPFRRIGFKVPRGTSVVVLDKRSHTMVHFRTKFNFYDALHHEINELLSDALAYTQLNDERIQRIMAGIRYLAVAVKRVNQPHEISSEMVHPTEMVFDILLKFKVVQNPPVELLAECINVCAALVPLFEPEIYARVINLNILPTVNNANLDFKDYAAGTSFESSLIGFYLVNCEKNAGKYRILLAYLNFLKTYTKLGKSNIFGVELPGLIFLLREVFPHAHTWRFENEAERQKVYVLIMQYLFEILQLSPEMLKNDYPRTVLQNVCVYSLLDLDNGLTLLKFVGVGNGYLQSIMENETSWMMAQEQSMNQLVQLSMTILMQILRLKRTVIEDEKMLSPLESAIYTQPKQRDTLRIIPVVTGYMNNIFNRRLPILSCRLLRRFSIEFKMSLLACLDIEPDQIRLIFLQRLRDDLESDNLKIAVLEFVEACIHKQPGLTEAFFKVHYDNVEQRLFLGVKPGKKKNISDGIPTYMEEYLEAISSDPKKLASPLLSRIMSLFHALWKNNMQVLCKELLEKKTFWPSLCNPLFGNISENVKAYSQLFNILGIELFKIDSPRKVDENLKKVYEKFLDYDVFSRWVRAVFDLPKSSGEICDDSSSFASPVTDETPEWLSRLQSFKDLIVLLLRKKDTGIVLPDRSKRFLADQCLNVLLDRAEYAEDLRPFVILAELYLIVLSDYEHKYTDNTEQDNEVLQKIQNLLNALAINYNELHGRAKESVLAIAIKAVELQADQLIEHSSVISSVTRSAVEVVCQEVHNLEVSTKAEIKAPNAKIATRGHIPLLLALNLLKKLILIYEENGSSAAKWQCWFIRNKVFLRLLSVTNVMSQMHSKRKITEEVLELLVVLAKSGCSGEMLHCEIGDYLWLKLLPPKELLQRPYTMSNEAENKWKSQDWWPIYTLGIELVRVLLAQHKYRFLKDALFFAGIHEEFLIDSLLLAKQSMETKAVALIKGTLELLVELVNYEKEWRLEHGQSLINLMRCVQVLMDHSVALLYRPKILKRLAEGPSAELCNEQDDPNAVDTSDKLVTAMNNVIEIVTLCAKCLLRFSPNLLNLLCDVDFFPGQWYPLIEIQFGVPKMNSDNYSQLSFGTVLRAVCIFTKVLNVQHYTFQEHPLNQLPAGETDFVDGTSTLSNASLARLNKSAIGGSNGTTRQSSPRTPFSKSLSMTSVSSFTSTNAIALSNELLTHLDSKLCISGLEFVLTLLASQSLLALKDTNLSQREKQLIKRELSTELLIFHDFVKKRILKDSKEILTRKKYGSVPIYNDDENETDDKSNTEITVKSAPPTVVPKKPDRSHSMRVNVVLKQHLQQAASTPLSPIAHSSTRMDPALHKPSSSTPATAPRGILKPPNAGSVKRVMFDEGLEHTKTFAYAGPEDEPIFYEPEDCKYTGLSYVRIVEEDYLHLLSNLFSMIAQSEN</sequence>
<feature type="compositionally biased region" description="Polar residues" evidence="10">
    <location>
        <begin position="1646"/>
        <end position="1657"/>
    </location>
</feature>
<dbReference type="GO" id="GO:0044611">
    <property type="term" value="C:nuclear pore inner ring"/>
    <property type="evidence" value="ECO:0007669"/>
    <property type="project" value="TreeGrafter"/>
</dbReference>
<feature type="domain" description="Nucleoporin Nup188 N-terminal subdomain III" evidence="12">
    <location>
        <begin position="526"/>
        <end position="941"/>
    </location>
</feature>
<dbReference type="InParanoid" id="A0A1S4FK36"/>
<keyword evidence="2" id="KW-0813">Transport</keyword>
<dbReference type="OrthoDB" id="102511at2759"/>
<dbReference type="Pfam" id="PF21093">
    <property type="entry name" value="Nup188_N-subdom_III"/>
    <property type="match status" value="1"/>
</dbReference>
<dbReference type="InterPro" id="IPR048883">
    <property type="entry name" value="Nup188_N-subdom_III"/>
</dbReference>
<dbReference type="FunCoup" id="A0A1S4FK36">
    <property type="interactions" value="1900"/>
</dbReference>
<evidence type="ECO:0000256" key="5">
    <source>
        <dbReference type="ARBA" id="ARBA00023010"/>
    </source>
</evidence>
<dbReference type="GO" id="GO:0006405">
    <property type="term" value="P:RNA export from nucleus"/>
    <property type="evidence" value="ECO:0007669"/>
    <property type="project" value="TreeGrafter"/>
</dbReference>
<evidence type="ECO:0000256" key="9">
    <source>
        <dbReference type="ARBA" id="ARBA00040174"/>
    </source>
</evidence>
<keyword evidence="6" id="KW-0906">Nuclear pore complex</keyword>
<evidence type="ECO:0000256" key="1">
    <source>
        <dbReference type="ARBA" id="ARBA00004567"/>
    </source>
</evidence>
<dbReference type="Proteomes" id="UP000008820">
    <property type="component" value="Chromosome 2"/>
</dbReference>
<dbReference type="GO" id="GO:0006606">
    <property type="term" value="P:protein import into nucleus"/>
    <property type="evidence" value="ECO:0007669"/>
    <property type="project" value="TreeGrafter"/>
</dbReference>
<feature type="compositionally biased region" description="Polar residues" evidence="10">
    <location>
        <begin position="1810"/>
        <end position="1822"/>
    </location>
</feature>
<feature type="region of interest" description="Disordered" evidence="10">
    <location>
        <begin position="1762"/>
        <end position="1792"/>
    </location>
</feature>
<dbReference type="Pfam" id="PF10487">
    <property type="entry name" value="Nup188_N"/>
    <property type="match status" value="1"/>
</dbReference>
<keyword evidence="14" id="KW-1185">Reference proteome</keyword>
<dbReference type="VEuPathDB" id="VectorBase:AAEL008557"/>
<keyword evidence="5" id="KW-0811">Translocation</keyword>
<evidence type="ECO:0000256" key="7">
    <source>
        <dbReference type="ARBA" id="ARBA00023242"/>
    </source>
</evidence>
<dbReference type="PANTHER" id="PTHR31431">
    <property type="entry name" value="NUCLEOPORIN NUP188 HOMOLOG"/>
    <property type="match status" value="1"/>
</dbReference>
<dbReference type="InterPro" id="IPR018864">
    <property type="entry name" value="Nucleoporin_Nup188_N"/>
</dbReference>
<proteinExistence type="inferred from homology"/>
<evidence type="ECO:0000256" key="2">
    <source>
        <dbReference type="ARBA" id="ARBA00022448"/>
    </source>
</evidence>
<protein>
    <recommendedName>
        <fullName evidence="9">Nucleoporin NUP188</fullName>
    </recommendedName>
</protein>
<evidence type="ECO:0000256" key="3">
    <source>
        <dbReference type="ARBA" id="ARBA00022816"/>
    </source>
</evidence>
<accession>A0A1S4FK36</accession>
<name>A0A1S4FK36_AEDAE</name>
<dbReference type="GO" id="GO:0051028">
    <property type="term" value="P:mRNA transport"/>
    <property type="evidence" value="ECO:0007669"/>
    <property type="project" value="UniProtKB-KW"/>
</dbReference>
<evidence type="ECO:0000256" key="6">
    <source>
        <dbReference type="ARBA" id="ARBA00023132"/>
    </source>
</evidence>
<organism evidence="13 14">
    <name type="scientific">Aedes aegypti</name>
    <name type="common">Yellowfever mosquito</name>
    <name type="synonym">Culex aegypti</name>
    <dbReference type="NCBI Taxonomy" id="7159"/>
    <lineage>
        <taxon>Eukaryota</taxon>
        <taxon>Metazoa</taxon>
        <taxon>Ecdysozoa</taxon>
        <taxon>Arthropoda</taxon>
        <taxon>Hexapoda</taxon>
        <taxon>Insecta</taxon>
        <taxon>Pterygota</taxon>
        <taxon>Neoptera</taxon>
        <taxon>Endopterygota</taxon>
        <taxon>Diptera</taxon>
        <taxon>Nematocera</taxon>
        <taxon>Culicoidea</taxon>
        <taxon>Culicidae</taxon>
        <taxon>Culicinae</taxon>
        <taxon>Aedini</taxon>
        <taxon>Aedes</taxon>
        <taxon>Stegomyia</taxon>
    </lineage>
</organism>
<keyword evidence="4" id="KW-0653">Protein transport</keyword>
<evidence type="ECO:0000256" key="4">
    <source>
        <dbReference type="ARBA" id="ARBA00022927"/>
    </source>
</evidence>
<evidence type="ECO:0000259" key="12">
    <source>
        <dbReference type="Pfam" id="PF21093"/>
    </source>
</evidence>
<evidence type="ECO:0000313" key="14">
    <source>
        <dbReference type="Proteomes" id="UP000008820"/>
    </source>
</evidence>
<evidence type="ECO:0000256" key="10">
    <source>
        <dbReference type="SAM" id="MobiDB-lite"/>
    </source>
</evidence>
<evidence type="ECO:0000313" key="13">
    <source>
        <dbReference type="EnsemblMetazoa" id="AAEL008557-PA"/>
    </source>
</evidence>
<keyword evidence="3" id="KW-0509">mRNA transport</keyword>